<accession>A0A026WL26</accession>
<protein>
    <submittedName>
        <fullName evidence="1">Uncharacterized protein</fullName>
    </submittedName>
</protein>
<keyword evidence="2" id="KW-1185">Reference proteome</keyword>
<dbReference type="Proteomes" id="UP000053097">
    <property type="component" value="Unassembled WGS sequence"/>
</dbReference>
<name>A0A026WL26_OOCBI</name>
<sequence>MNTVQVWLNKCKKKISGLATDRSTDTPLLSMHYKFHSKIKGPTKITDRLELDIYRDMYNVVSNQS</sequence>
<organism evidence="1 2">
    <name type="scientific">Ooceraea biroi</name>
    <name type="common">Clonal raider ant</name>
    <name type="synonym">Cerapachys biroi</name>
    <dbReference type="NCBI Taxonomy" id="2015173"/>
    <lineage>
        <taxon>Eukaryota</taxon>
        <taxon>Metazoa</taxon>
        <taxon>Ecdysozoa</taxon>
        <taxon>Arthropoda</taxon>
        <taxon>Hexapoda</taxon>
        <taxon>Insecta</taxon>
        <taxon>Pterygota</taxon>
        <taxon>Neoptera</taxon>
        <taxon>Endopterygota</taxon>
        <taxon>Hymenoptera</taxon>
        <taxon>Apocrita</taxon>
        <taxon>Aculeata</taxon>
        <taxon>Formicoidea</taxon>
        <taxon>Formicidae</taxon>
        <taxon>Dorylinae</taxon>
        <taxon>Ooceraea</taxon>
    </lineage>
</organism>
<dbReference type="EMBL" id="KK107185">
    <property type="protein sequence ID" value="EZA55809.1"/>
    <property type="molecule type" value="Genomic_DNA"/>
</dbReference>
<proteinExistence type="predicted"/>
<dbReference type="AlphaFoldDB" id="A0A026WL26"/>
<evidence type="ECO:0000313" key="2">
    <source>
        <dbReference type="Proteomes" id="UP000053097"/>
    </source>
</evidence>
<gene>
    <name evidence="1" type="ORF">X777_03984</name>
</gene>
<reference evidence="1 2" key="1">
    <citation type="journal article" date="2014" name="Curr. Biol.">
        <title>The genome of the clonal raider ant Cerapachys biroi.</title>
        <authorList>
            <person name="Oxley P.R."/>
            <person name="Ji L."/>
            <person name="Fetter-Pruneda I."/>
            <person name="McKenzie S.K."/>
            <person name="Li C."/>
            <person name="Hu H."/>
            <person name="Zhang G."/>
            <person name="Kronauer D.J."/>
        </authorList>
    </citation>
    <scope>NUCLEOTIDE SEQUENCE [LARGE SCALE GENOMIC DNA]</scope>
</reference>
<evidence type="ECO:0000313" key="1">
    <source>
        <dbReference type="EMBL" id="EZA55809.1"/>
    </source>
</evidence>